<gene>
    <name evidence="2" type="ORF">SAMN05660648_02471</name>
</gene>
<proteinExistence type="predicted"/>
<dbReference type="InterPro" id="IPR013367">
    <property type="entry name" value="Flagellar_put"/>
</dbReference>
<dbReference type="OrthoDB" id="165650at2"/>
<feature type="region of interest" description="Disordered" evidence="1">
    <location>
        <begin position="1"/>
        <end position="29"/>
    </location>
</feature>
<organism evidence="2 3">
    <name type="scientific">Selenomonas ruminantium</name>
    <dbReference type="NCBI Taxonomy" id="971"/>
    <lineage>
        <taxon>Bacteria</taxon>
        <taxon>Bacillati</taxon>
        <taxon>Bacillota</taxon>
        <taxon>Negativicutes</taxon>
        <taxon>Selenomonadales</taxon>
        <taxon>Selenomonadaceae</taxon>
        <taxon>Selenomonas</taxon>
    </lineage>
</organism>
<dbReference type="Pfam" id="PF12611">
    <property type="entry name" value="Flagellar_put"/>
    <property type="match status" value="1"/>
</dbReference>
<accession>A0A1H3ZJI3</accession>
<keyword evidence="2" id="KW-0966">Cell projection</keyword>
<sequence>MKAITKVPSIAEQGMAPIGKRQGQSGAKDTAFARNLRAAEEIKFSAHAEKRMKLRGVELTEDDKSKLRATVDRMAEKGAKDALILMKETALVVSVKNRTVITAVDEASAKENIFTNIDSAAIL</sequence>
<keyword evidence="2" id="KW-0969">Cilium</keyword>
<evidence type="ECO:0000256" key="1">
    <source>
        <dbReference type="SAM" id="MobiDB-lite"/>
    </source>
</evidence>
<name>A0A1H3ZJI3_SELRU</name>
<dbReference type="EMBL" id="FNQG01000011">
    <property type="protein sequence ID" value="SEA23939.1"/>
    <property type="molecule type" value="Genomic_DNA"/>
</dbReference>
<evidence type="ECO:0000313" key="3">
    <source>
        <dbReference type="Proteomes" id="UP000183469"/>
    </source>
</evidence>
<reference evidence="2 3" key="1">
    <citation type="submission" date="2016-10" db="EMBL/GenBank/DDBJ databases">
        <authorList>
            <person name="de Groot N.N."/>
        </authorList>
    </citation>
    <scope>NUCLEOTIDE SEQUENCE [LARGE SCALE GENOMIC DNA]</scope>
    <source>
        <strain evidence="2 3">DSM 2872</strain>
    </source>
</reference>
<protein>
    <submittedName>
        <fullName evidence="2">Flagellar operon protein</fullName>
    </submittedName>
</protein>
<dbReference type="NCBIfam" id="TIGR02530">
    <property type="entry name" value="flg_new"/>
    <property type="match status" value="1"/>
</dbReference>
<evidence type="ECO:0000313" key="2">
    <source>
        <dbReference type="EMBL" id="SEA23939.1"/>
    </source>
</evidence>
<dbReference type="AlphaFoldDB" id="A0A1H3ZJI3"/>
<keyword evidence="2" id="KW-0282">Flagellum</keyword>
<dbReference type="Proteomes" id="UP000183469">
    <property type="component" value="Unassembled WGS sequence"/>
</dbReference>
<dbReference type="RefSeq" id="WP_074673035.1">
    <property type="nucleotide sequence ID" value="NZ_FNQG01000011.1"/>
</dbReference>